<sequence length="169" mass="19574">MNVDCGICYDDYDSNEQIPCIGTCGHTICNRCRTSMTSSKCPHCNRKEAFAVKHVNKQLWDLIQFANFIFKKPEVQKENISSDAPRCSRCQEPSKKLRVCQDCCLKSGCVSKFRRESEDEEENVEEVCQRIRDQALCGDCIIDGDHFRHKTEYVDLFIDSYMSFLKNKC</sequence>
<dbReference type="OrthoDB" id="5829343at2759"/>
<evidence type="ECO:0000313" key="5">
    <source>
        <dbReference type="EMBL" id="EGT38928.1"/>
    </source>
</evidence>
<dbReference type="eggNOG" id="ENOG502THR7">
    <property type="taxonomic scope" value="Eukaryota"/>
</dbReference>
<dbReference type="AlphaFoldDB" id="G0MNG6"/>
<dbReference type="HOGENOM" id="CLU_1587970_0_0_1"/>
<proteinExistence type="predicted"/>
<feature type="domain" description="RING-type" evidence="4">
    <location>
        <begin position="5"/>
        <end position="45"/>
    </location>
</feature>
<dbReference type="Gene3D" id="3.30.40.10">
    <property type="entry name" value="Zinc/RING finger domain, C3HC4 (zinc finger)"/>
    <property type="match status" value="1"/>
</dbReference>
<accession>G0MNG6</accession>
<dbReference type="OMA" id="IGTCGHT"/>
<evidence type="ECO:0000256" key="1">
    <source>
        <dbReference type="ARBA" id="ARBA00022771"/>
    </source>
</evidence>
<keyword evidence="6" id="KW-1185">Reference proteome</keyword>
<dbReference type="SMART" id="SM00184">
    <property type="entry name" value="RING"/>
    <property type="match status" value="1"/>
</dbReference>
<protein>
    <recommendedName>
        <fullName evidence="4">RING-type domain-containing protein</fullName>
    </recommendedName>
</protein>
<evidence type="ECO:0000313" key="6">
    <source>
        <dbReference type="Proteomes" id="UP000008068"/>
    </source>
</evidence>
<dbReference type="PROSITE" id="PS50089">
    <property type="entry name" value="ZF_RING_2"/>
    <property type="match status" value="1"/>
</dbReference>
<gene>
    <name evidence="5" type="ORF">CAEBREN_04809</name>
</gene>
<dbReference type="EMBL" id="GL379804">
    <property type="protein sequence ID" value="EGT38928.1"/>
    <property type="molecule type" value="Genomic_DNA"/>
</dbReference>
<reference evidence="6" key="1">
    <citation type="submission" date="2011-07" db="EMBL/GenBank/DDBJ databases">
        <authorList>
            <consortium name="Caenorhabditis brenneri Sequencing and Analysis Consortium"/>
            <person name="Wilson R.K."/>
        </authorList>
    </citation>
    <scope>NUCLEOTIDE SEQUENCE [LARGE SCALE GENOMIC DNA]</scope>
    <source>
        <strain evidence="6">PB2801</strain>
    </source>
</reference>
<evidence type="ECO:0000256" key="3">
    <source>
        <dbReference type="PROSITE-ProRule" id="PRU00175"/>
    </source>
</evidence>
<dbReference type="InterPro" id="IPR013083">
    <property type="entry name" value="Znf_RING/FYVE/PHD"/>
</dbReference>
<evidence type="ECO:0000259" key="4">
    <source>
        <dbReference type="PROSITE" id="PS50089"/>
    </source>
</evidence>
<organism evidence="6">
    <name type="scientific">Caenorhabditis brenneri</name>
    <name type="common">Nematode worm</name>
    <dbReference type="NCBI Taxonomy" id="135651"/>
    <lineage>
        <taxon>Eukaryota</taxon>
        <taxon>Metazoa</taxon>
        <taxon>Ecdysozoa</taxon>
        <taxon>Nematoda</taxon>
        <taxon>Chromadorea</taxon>
        <taxon>Rhabditida</taxon>
        <taxon>Rhabditina</taxon>
        <taxon>Rhabditomorpha</taxon>
        <taxon>Rhabditoidea</taxon>
        <taxon>Rhabditidae</taxon>
        <taxon>Peloderinae</taxon>
        <taxon>Caenorhabditis</taxon>
    </lineage>
</organism>
<keyword evidence="2" id="KW-0862">Zinc</keyword>
<name>G0MNG6_CAEBE</name>
<dbReference type="InParanoid" id="G0MNG6"/>
<dbReference type="SUPFAM" id="SSF57850">
    <property type="entry name" value="RING/U-box"/>
    <property type="match status" value="1"/>
</dbReference>
<evidence type="ECO:0000256" key="2">
    <source>
        <dbReference type="ARBA" id="ARBA00022833"/>
    </source>
</evidence>
<keyword evidence="1 3" id="KW-0863">Zinc-finger</keyword>
<dbReference type="Pfam" id="PF14634">
    <property type="entry name" value="zf-RING_5"/>
    <property type="match status" value="1"/>
</dbReference>
<dbReference type="Proteomes" id="UP000008068">
    <property type="component" value="Unassembled WGS sequence"/>
</dbReference>
<keyword evidence="1 3" id="KW-0479">Metal-binding</keyword>
<dbReference type="InterPro" id="IPR001841">
    <property type="entry name" value="Znf_RING"/>
</dbReference>
<dbReference type="GO" id="GO:0008270">
    <property type="term" value="F:zinc ion binding"/>
    <property type="evidence" value="ECO:0007669"/>
    <property type="project" value="UniProtKB-KW"/>
</dbReference>